<evidence type="ECO:0000313" key="10">
    <source>
        <dbReference type="EMBL" id="NMH77568.1"/>
    </source>
</evidence>
<feature type="region of interest" description="Disordered" evidence="7">
    <location>
        <begin position="439"/>
        <end position="458"/>
    </location>
</feature>
<comment type="catalytic activity">
    <reaction evidence="6">
        <text>D-glucose 6-phosphate + NADP(+) = 6-phospho-D-glucono-1,5-lactone + NADPH + H(+)</text>
        <dbReference type="Rhea" id="RHEA:15841"/>
        <dbReference type="ChEBI" id="CHEBI:15378"/>
        <dbReference type="ChEBI" id="CHEBI:57783"/>
        <dbReference type="ChEBI" id="CHEBI:57955"/>
        <dbReference type="ChEBI" id="CHEBI:58349"/>
        <dbReference type="ChEBI" id="CHEBI:61548"/>
        <dbReference type="EC" id="1.1.1.49"/>
    </reaction>
</comment>
<dbReference type="NCBIfam" id="TIGR00871">
    <property type="entry name" value="zwf"/>
    <property type="match status" value="1"/>
</dbReference>
<dbReference type="SUPFAM" id="SSF55347">
    <property type="entry name" value="Glyceraldehyde-3-phosphate dehydrogenase-like, C-terminal domain"/>
    <property type="match status" value="1"/>
</dbReference>
<dbReference type="Proteomes" id="UP001296706">
    <property type="component" value="Unassembled WGS sequence"/>
</dbReference>
<accession>A0ABX1RAX8</accession>
<comment type="caution">
    <text evidence="10">The sequence shown here is derived from an EMBL/GenBank/DDBJ whole genome shotgun (WGS) entry which is preliminary data.</text>
</comment>
<feature type="binding site" evidence="6">
    <location>
        <begin position="13"/>
        <end position="20"/>
    </location>
    <ligand>
        <name>NADP(+)</name>
        <dbReference type="ChEBI" id="CHEBI:58349"/>
    </ligand>
</feature>
<feature type="binding site" evidence="6">
    <location>
        <begin position="86"/>
        <end position="87"/>
    </location>
    <ligand>
        <name>NADP(+)</name>
        <dbReference type="ChEBI" id="CHEBI:58349"/>
    </ligand>
</feature>
<dbReference type="EMBL" id="JAAXKY010000026">
    <property type="protein sequence ID" value="NMH77568.1"/>
    <property type="molecule type" value="Genomic_DNA"/>
</dbReference>
<proteinExistence type="inferred from homology"/>
<comment type="similarity">
    <text evidence="6">Belongs to the glucose-6-phosphate dehydrogenase family.</text>
</comment>
<keyword evidence="11" id="KW-1185">Reference proteome</keyword>
<sequence>MATDHVGALVIFGATGDLAKLETFPALVGLVDRGVLTVPVIGVARSGWNLERFREYAAQSLRDNGMDPESPSARTMLELLRYVDGDLDDSATYDAMSREMGGCGQALFYLEVPPVLFARIAEGIAGAGRADGARVMVEKPFGSDLASAIALDKTMHDHFPEDAIYRVDHWLGLDPLNDVLVARFANSMIEPLLNRDHVESIQITMAEAFDVADRGRFYDRTGAIRDVVQNHMLQVLASVIADPPDGSGPDSWLDSKSRVISALRPLTPADAVRGQYEGYHDVEGVDPASTVETYVAVRLALDSWRWAGVPILIRAGKTMPVTATEVSIRFRPVPFDVFGVGRTRLKNTLRFRIWPNTEIGLALAGKKPGAGREPQLQDLVFAEDSASDMRPYDRLIGAALSGNRVLFARQDTVEAAWRVVDPVLGDIVPVHTYQRGTWGPKEADGLLPNGDDWHDPAG</sequence>
<dbReference type="InterPro" id="IPR001282">
    <property type="entry name" value="G6P_DH"/>
</dbReference>
<dbReference type="RefSeq" id="WP_169395644.1">
    <property type="nucleotide sequence ID" value="NZ_BAAAJH010000015.1"/>
</dbReference>
<feature type="binding site" evidence="6">
    <location>
        <position position="226"/>
    </location>
    <ligand>
        <name>substrate</name>
    </ligand>
</feature>
<keyword evidence="2 6" id="KW-0313">Glucose metabolism</keyword>
<dbReference type="PANTHER" id="PTHR23429">
    <property type="entry name" value="GLUCOSE-6-PHOSPHATE 1-DEHYDROGENASE G6PD"/>
    <property type="match status" value="1"/>
</dbReference>
<evidence type="ECO:0000256" key="6">
    <source>
        <dbReference type="HAMAP-Rule" id="MF_00966"/>
    </source>
</evidence>
<keyword evidence="5 6" id="KW-0119">Carbohydrate metabolism</keyword>
<evidence type="ECO:0000313" key="11">
    <source>
        <dbReference type="Proteomes" id="UP001296706"/>
    </source>
</evidence>
<dbReference type="HAMAP" id="MF_00966">
    <property type="entry name" value="G6PD"/>
    <property type="match status" value="1"/>
</dbReference>
<keyword evidence="3 6" id="KW-0521">NADP</keyword>
<organism evidence="10 11">
    <name type="scientific">Pseudonocardia xinjiangensis</name>
    <dbReference type="NCBI Taxonomy" id="75289"/>
    <lineage>
        <taxon>Bacteria</taxon>
        <taxon>Bacillati</taxon>
        <taxon>Actinomycetota</taxon>
        <taxon>Actinomycetes</taxon>
        <taxon>Pseudonocardiales</taxon>
        <taxon>Pseudonocardiaceae</taxon>
        <taxon>Pseudonocardia</taxon>
    </lineage>
</organism>
<evidence type="ECO:0000259" key="8">
    <source>
        <dbReference type="Pfam" id="PF00479"/>
    </source>
</evidence>
<dbReference type="PRINTS" id="PR00079">
    <property type="entry name" value="G6PDHDRGNASE"/>
</dbReference>
<dbReference type="Pfam" id="PF02781">
    <property type="entry name" value="G6PD_C"/>
    <property type="match status" value="1"/>
</dbReference>
<feature type="binding site" evidence="6">
    <location>
        <position position="139"/>
    </location>
    <ligand>
        <name>NADP(+)</name>
        <dbReference type="ChEBI" id="CHEBI:58349"/>
    </ligand>
</feature>
<comment type="function">
    <text evidence="6">Catalyzes the oxidation of glucose 6-phosphate to 6-phosphogluconolactone.</text>
</comment>
<evidence type="ECO:0000259" key="9">
    <source>
        <dbReference type="Pfam" id="PF02781"/>
    </source>
</evidence>
<dbReference type="Pfam" id="PF00479">
    <property type="entry name" value="G6PD_N"/>
    <property type="match status" value="1"/>
</dbReference>
<dbReference type="SUPFAM" id="SSF51735">
    <property type="entry name" value="NAD(P)-binding Rossmann-fold domains"/>
    <property type="match status" value="1"/>
</dbReference>
<evidence type="ECO:0000256" key="5">
    <source>
        <dbReference type="ARBA" id="ARBA00023277"/>
    </source>
</evidence>
<dbReference type="Gene3D" id="3.30.360.10">
    <property type="entry name" value="Dihydrodipicolinate Reductase, domain 2"/>
    <property type="match status" value="1"/>
</dbReference>
<dbReference type="InterPro" id="IPR022674">
    <property type="entry name" value="G6P_DH_NAD-bd"/>
</dbReference>
<feature type="domain" description="Glucose-6-phosphate dehydrogenase NAD-binding" evidence="8">
    <location>
        <begin position="10"/>
        <end position="172"/>
    </location>
</feature>
<dbReference type="InterPro" id="IPR022675">
    <property type="entry name" value="G6P_DH_C"/>
</dbReference>
<dbReference type="InterPro" id="IPR036291">
    <property type="entry name" value="NAD(P)-bd_dom_sf"/>
</dbReference>
<feature type="binding site" evidence="6">
    <location>
        <position position="207"/>
    </location>
    <ligand>
        <name>substrate</name>
    </ligand>
</feature>
<dbReference type="EC" id="1.1.1.49" evidence="6"/>
<comment type="pathway">
    <text evidence="1 6">Carbohydrate degradation; pentose phosphate pathway; D-ribulose 5-phosphate from D-glucose 6-phosphate (oxidative stage): step 1/3.</text>
</comment>
<feature type="binding site" evidence="6">
    <location>
        <position position="45"/>
    </location>
    <ligand>
        <name>NADP(+)</name>
        <dbReference type="ChEBI" id="CHEBI:58349"/>
    </ligand>
</feature>
<name>A0ABX1RAX8_9PSEU</name>
<reference evidence="10 11" key="1">
    <citation type="submission" date="2020-04" db="EMBL/GenBank/DDBJ databases">
        <authorList>
            <person name="Klaysubun C."/>
            <person name="Duangmal K."/>
            <person name="Lipun K."/>
        </authorList>
    </citation>
    <scope>NUCLEOTIDE SEQUENCE [LARGE SCALE GENOMIC DNA]</scope>
    <source>
        <strain evidence="10 11">JCM 11839</strain>
    </source>
</reference>
<feature type="binding site" evidence="6">
    <location>
        <position position="169"/>
    </location>
    <ligand>
        <name>substrate</name>
    </ligand>
</feature>
<dbReference type="PIRSF" id="PIRSF000110">
    <property type="entry name" value="G6PD"/>
    <property type="match status" value="1"/>
</dbReference>
<evidence type="ECO:0000256" key="7">
    <source>
        <dbReference type="SAM" id="MobiDB-lite"/>
    </source>
</evidence>
<feature type="active site" description="Proton acceptor" evidence="6">
    <location>
        <position position="231"/>
    </location>
</feature>
<evidence type="ECO:0000256" key="2">
    <source>
        <dbReference type="ARBA" id="ARBA00022526"/>
    </source>
</evidence>
<evidence type="ECO:0000256" key="1">
    <source>
        <dbReference type="ARBA" id="ARBA00004937"/>
    </source>
</evidence>
<dbReference type="Gene3D" id="3.40.50.720">
    <property type="entry name" value="NAD(P)-binding Rossmann-like Domain"/>
    <property type="match status" value="1"/>
</dbReference>
<evidence type="ECO:0000256" key="4">
    <source>
        <dbReference type="ARBA" id="ARBA00023002"/>
    </source>
</evidence>
<feature type="binding site" evidence="6">
    <location>
        <position position="317"/>
    </location>
    <ligand>
        <name>substrate</name>
    </ligand>
</feature>
<gene>
    <name evidence="6 10" type="primary">zwf</name>
    <name evidence="10" type="ORF">HF577_10790</name>
</gene>
<comment type="caution">
    <text evidence="6">Lacks conserved residue(s) required for the propagation of feature annotation.</text>
</comment>
<evidence type="ECO:0000256" key="3">
    <source>
        <dbReference type="ARBA" id="ARBA00022857"/>
    </source>
</evidence>
<feature type="domain" description="Glucose-6-phosphate dehydrogenase C-terminal" evidence="9">
    <location>
        <begin position="180"/>
        <end position="449"/>
    </location>
</feature>
<protein>
    <recommendedName>
        <fullName evidence="6">Glucose-6-phosphate 1-dehydrogenase</fullName>
        <shortName evidence="6">G6PD</shortName>
        <ecNumber evidence="6">1.1.1.49</ecNumber>
    </recommendedName>
</protein>
<dbReference type="PANTHER" id="PTHR23429:SF0">
    <property type="entry name" value="GLUCOSE-6-PHOSPHATE 1-DEHYDROGENASE"/>
    <property type="match status" value="1"/>
</dbReference>
<keyword evidence="4 6" id="KW-0560">Oxidoreductase</keyword>